<evidence type="ECO:0008006" key="3">
    <source>
        <dbReference type="Google" id="ProtNLM"/>
    </source>
</evidence>
<protein>
    <recommendedName>
        <fullName evidence="3">Endonuclease/exonuclease/phosphatase</fullName>
    </recommendedName>
</protein>
<gene>
    <name evidence="1" type="ORF">KY290_001010</name>
</gene>
<organism evidence="1 2">
    <name type="scientific">Solanum tuberosum</name>
    <name type="common">Potato</name>
    <dbReference type="NCBI Taxonomy" id="4113"/>
    <lineage>
        <taxon>Eukaryota</taxon>
        <taxon>Viridiplantae</taxon>
        <taxon>Streptophyta</taxon>
        <taxon>Embryophyta</taxon>
        <taxon>Tracheophyta</taxon>
        <taxon>Spermatophyta</taxon>
        <taxon>Magnoliopsida</taxon>
        <taxon>eudicotyledons</taxon>
        <taxon>Gunneridae</taxon>
        <taxon>Pentapetalae</taxon>
        <taxon>asterids</taxon>
        <taxon>lamiids</taxon>
        <taxon>Solanales</taxon>
        <taxon>Solanaceae</taxon>
        <taxon>Solanoideae</taxon>
        <taxon>Solaneae</taxon>
        <taxon>Solanum</taxon>
    </lineage>
</organism>
<dbReference type="PANTHER" id="PTHR35218:SF7">
    <property type="entry name" value="ENDONUCLEASE_EXONUCLEASE_PHOSPHATASE"/>
    <property type="match status" value="1"/>
</dbReference>
<dbReference type="EMBL" id="JAIVGD010000001">
    <property type="protein sequence ID" value="KAH0781412.1"/>
    <property type="molecule type" value="Genomic_DNA"/>
</dbReference>
<evidence type="ECO:0000313" key="2">
    <source>
        <dbReference type="Proteomes" id="UP000826656"/>
    </source>
</evidence>
<dbReference type="Gene3D" id="3.60.10.10">
    <property type="entry name" value="Endonuclease/exonuclease/phosphatase"/>
    <property type="match status" value="1"/>
</dbReference>
<comment type="caution">
    <text evidence="1">The sequence shown here is derived from an EMBL/GenBank/DDBJ whole genome shotgun (WGS) entry which is preliminary data.</text>
</comment>
<dbReference type="Proteomes" id="UP000826656">
    <property type="component" value="Unassembled WGS sequence"/>
</dbReference>
<reference evidence="1 2" key="1">
    <citation type="journal article" date="2021" name="bioRxiv">
        <title>Chromosome-scale and haplotype-resolved genome assembly of a tetraploid potato cultivar.</title>
        <authorList>
            <person name="Sun H."/>
            <person name="Jiao W.-B."/>
            <person name="Krause K."/>
            <person name="Campoy J.A."/>
            <person name="Goel M."/>
            <person name="Folz-Donahue K."/>
            <person name="Kukat C."/>
            <person name="Huettel B."/>
            <person name="Schneeberger K."/>
        </authorList>
    </citation>
    <scope>NUCLEOTIDE SEQUENCE [LARGE SCALE GENOMIC DNA]</scope>
    <source>
        <strain evidence="1">SolTubOtavaFocal</strain>
        <tissue evidence="1">Leaves</tissue>
    </source>
</reference>
<sequence>MFPGWEYITNLEHHYNGRIWVTWRPDYFQTIVVSMMDQAVTCEILNICGRTRFYLTMIYGHNSKKGRTVLWNYLSVTNQGQTLPWLITGDFNYVLNQDNRIGGNPITMGEIEDFNECVVKCGLNSYIVEVDTHGVTSRGTTEFGLR</sequence>
<proteinExistence type="predicted"/>
<dbReference type="InterPro" id="IPR036691">
    <property type="entry name" value="Endo/exonu/phosph_ase_sf"/>
</dbReference>
<accession>A0ABQ7WN57</accession>
<dbReference type="PANTHER" id="PTHR35218">
    <property type="entry name" value="RNASE H DOMAIN-CONTAINING PROTEIN"/>
    <property type="match status" value="1"/>
</dbReference>
<dbReference type="SUPFAM" id="SSF56219">
    <property type="entry name" value="DNase I-like"/>
    <property type="match status" value="1"/>
</dbReference>
<evidence type="ECO:0000313" key="1">
    <source>
        <dbReference type="EMBL" id="KAH0781412.1"/>
    </source>
</evidence>
<name>A0ABQ7WN57_SOLTU</name>
<keyword evidence="2" id="KW-1185">Reference proteome</keyword>